<dbReference type="EC" id="3.1.3.-" evidence="7"/>
<evidence type="ECO:0000313" key="9">
    <source>
        <dbReference type="Proteomes" id="UP000707138"/>
    </source>
</evidence>
<evidence type="ECO:0000256" key="4">
    <source>
        <dbReference type="ARBA" id="ARBA00022801"/>
    </source>
</evidence>
<comment type="subcellular location">
    <subcellularLocation>
        <location evidence="1 7">Cytoplasm</location>
    </subcellularLocation>
</comment>
<dbReference type="InterPro" id="IPR023214">
    <property type="entry name" value="HAD_sf"/>
</dbReference>
<dbReference type="InterPro" id="IPR006543">
    <property type="entry name" value="Histidinol-phos"/>
</dbReference>
<keyword evidence="2 7" id="KW-0963">Cytoplasm</keyword>
<dbReference type="NCBIfam" id="TIGR01662">
    <property type="entry name" value="HAD-SF-IIIA"/>
    <property type="match status" value="1"/>
</dbReference>
<evidence type="ECO:0000256" key="2">
    <source>
        <dbReference type="ARBA" id="ARBA00022490"/>
    </source>
</evidence>
<keyword evidence="9" id="KW-1185">Reference proteome</keyword>
<dbReference type="NCBIfam" id="TIGR01656">
    <property type="entry name" value="Histidinol-ppas"/>
    <property type="match status" value="1"/>
</dbReference>
<dbReference type="InterPro" id="IPR004446">
    <property type="entry name" value="Heptose_bisP_phosphatase"/>
</dbReference>
<name>A0ABS2GFQ2_9FIRM</name>
<dbReference type="RefSeq" id="WP_205087372.1">
    <property type="nucleotide sequence ID" value="NZ_JACJLA010000002.1"/>
</dbReference>
<sequence>MRKTLFLDRDGVINVDVHYLHRIEDMKFIQGAIKALKVAVEAGYQLIVITNQSGVARGYYTEDDVQTLHRYMGEQLAAAGAPITAFYYCPHHEKGVVPAYTKSCECRKPRPGLVLQAVREHQVDVAHSFMIGDKPSDVATAEAAGMDGYLFEGTDLADFLLPILAKRGYDESV</sequence>
<dbReference type="InterPro" id="IPR036412">
    <property type="entry name" value="HAD-like_sf"/>
</dbReference>
<evidence type="ECO:0000256" key="1">
    <source>
        <dbReference type="ARBA" id="ARBA00004496"/>
    </source>
</evidence>
<keyword evidence="4 7" id="KW-0378">Hydrolase</keyword>
<dbReference type="EMBL" id="JACJLA010000002">
    <property type="protein sequence ID" value="MBM6912102.1"/>
    <property type="molecule type" value="Genomic_DNA"/>
</dbReference>
<accession>A0ABS2GFQ2</accession>
<keyword evidence="5 7" id="KW-0119">Carbohydrate metabolism</keyword>
<reference evidence="8 9" key="1">
    <citation type="journal article" date="2021" name="Sci. Rep.">
        <title>The distribution of antibiotic resistance genes in chicken gut microbiota commensals.</title>
        <authorList>
            <person name="Juricova H."/>
            <person name="Matiasovicova J."/>
            <person name="Kubasova T."/>
            <person name="Cejkova D."/>
            <person name="Rychlik I."/>
        </authorList>
    </citation>
    <scope>NUCLEOTIDE SEQUENCE [LARGE SCALE GENOMIC DNA]</scope>
    <source>
        <strain evidence="8 9">An537</strain>
    </source>
</reference>
<dbReference type="Pfam" id="PF13242">
    <property type="entry name" value="Hydrolase_like"/>
    <property type="match status" value="1"/>
</dbReference>
<evidence type="ECO:0000256" key="5">
    <source>
        <dbReference type="ARBA" id="ARBA00023277"/>
    </source>
</evidence>
<dbReference type="CDD" id="cd07503">
    <property type="entry name" value="HAD_HisB-N"/>
    <property type="match status" value="1"/>
</dbReference>
<comment type="similarity">
    <text evidence="7">Belongs to the gmhB family.</text>
</comment>
<evidence type="ECO:0000256" key="6">
    <source>
        <dbReference type="ARBA" id="ARBA00031828"/>
    </source>
</evidence>
<organism evidence="8 9">
    <name type="scientific">Veillonella magna</name>
    <dbReference type="NCBI Taxonomy" id="464322"/>
    <lineage>
        <taxon>Bacteria</taxon>
        <taxon>Bacillati</taxon>
        <taxon>Bacillota</taxon>
        <taxon>Negativicutes</taxon>
        <taxon>Veillonellales</taxon>
        <taxon>Veillonellaceae</taxon>
        <taxon>Veillonella</taxon>
    </lineage>
</organism>
<evidence type="ECO:0000256" key="7">
    <source>
        <dbReference type="PIRNR" id="PIRNR004682"/>
    </source>
</evidence>
<dbReference type="PANTHER" id="PTHR42891">
    <property type="entry name" value="D-GLYCERO-BETA-D-MANNO-HEPTOSE-1,7-BISPHOSPHATE 7-PHOSPHATASE"/>
    <property type="match status" value="1"/>
</dbReference>
<dbReference type="NCBIfam" id="TIGR00213">
    <property type="entry name" value="GmhB_yaeD"/>
    <property type="match status" value="1"/>
</dbReference>
<dbReference type="Proteomes" id="UP000707138">
    <property type="component" value="Unassembled WGS sequence"/>
</dbReference>
<protein>
    <recommendedName>
        <fullName evidence="6 7">D,D-heptose 1,7-bisphosphate phosphatase</fullName>
        <ecNumber evidence="7">3.1.3.-</ecNumber>
    </recommendedName>
</protein>
<dbReference type="Gene3D" id="3.40.50.1000">
    <property type="entry name" value="HAD superfamily/HAD-like"/>
    <property type="match status" value="1"/>
</dbReference>
<evidence type="ECO:0000313" key="8">
    <source>
        <dbReference type="EMBL" id="MBM6912102.1"/>
    </source>
</evidence>
<dbReference type="PIRSF" id="PIRSF004682">
    <property type="entry name" value="GmhB"/>
    <property type="match status" value="1"/>
</dbReference>
<proteinExistence type="inferred from homology"/>
<dbReference type="InterPro" id="IPR006549">
    <property type="entry name" value="HAD-SF_hydro_IIIA"/>
</dbReference>
<evidence type="ECO:0000256" key="3">
    <source>
        <dbReference type="ARBA" id="ARBA00022723"/>
    </source>
</evidence>
<gene>
    <name evidence="8" type="ORF">H6A01_01995</name>
</gene>
<keyword evidence="3" id="KW-0479">Metal-binding</keyword>
<dbReference type="SUPFAM" id="SSF56784">
    <property type="entry name" value="HAD-like"/>
    <property type="match status" value="1"/>
</dbReference>
<dbReference type="PANTHER" id="PTHR42891:SF1">
    <property type="entry name" value="D-GLYCERO-BETA-D-MANNO-HEPTOSE-1,7-BISPHOSPHATE 7-PHOSPHATASE"/>
    <property type="match status" value="1"/>
</dbReference>
<comment type="caution">
    <text evidence="8">The sequence shown here is derived from an EMBL/GenBank/DDBJ whole genome shotgun (WGS) entry which is preliminary data.</text>
</comment>
<dbReference type="GO" id="GO:0016787">
    <property type="term" value="F:hydrolase activity"/>
    <property type="evidence" value="ECO:0007669"/>
    <property type="project" value="UniProtKB-KW"/>
</dbReference>